<evidence type="ECO:0000256" key="1">
    <source>
        <dbReference type="ARBA" id="ARBA00022723"/>
    </source>
</evidence>
<feature type="domain" description="Enoyl reductase (ER)" evidence="5">
    <location>
        <begin position="13"/>
        <end position="345"/>
    </location>
</feature>
<dbReference type="InterPro" id="IPR036291">
    <property type="entry name" value="NAD(P)-bd_dom_sf"/>
</dbReference>
<dbReference type="PANTHER" id="PTHR43401">
    <property type="entry name" value="L-THREONINE 3-DEHYDROGENASE"/>
    <property type="match status" value="1"/>
</dbReference>
<sequence>MRNSMKALVKFAAEPGNMEIRDVEEPKVKPGYVKIEIKATGICGSDIHILHSDIAIPVRPPVITGHEFSGIVVETGEGVSSCKVGDRVTSETAYEYCNRCENCKNGRYNLCNHRKTLGYWYNGAFTKYTLVPQDRIHLLADSISFEEAALLEPLACVCHAAIDLVRIKPTDVVLVTGPGPIGLMTLQVVKALGAKVIVSGTNADVARFKKAEEYGADFIINVQQNNLLEEIQKITGEKGVDIVFECSGAPAATRTGIEAVKKYGQFVQVGLAGAPFEFDFARICYKEIKVTGSLGSIWSSWDYAIRMVENKQVKLKDLVSDIFPLEKWEEAFKKFENKEGLKILIQN</sequence>
<proteinExistence type="inferred from homology"/>
<organism evidence="6 7">
    <name type="scientific">Treponema socranskii subsp. socranskii VPI DR56BR1116 = ATCC 35536</name>
    <dbReference type="NCBI Taxonomy" id="1125725"/>
    <lineage>
        <taxon>Bacteria</taxon>
        <taxon>Pseudomonadati</taxon>
        <taxon>Spirochaetota</taxon>
        <taxon>Spirochaetia</taxon>
        <taxon>Spirochaetales</taxon>
        <taxon>Treponemataceae</taxon>
        <taxon>Treponema</taxon>
    </lineage>
</organism>
<evidence type="ECO:0000256" key="3">
    <source>
        <dbReference type="ARBA" id="ARBA00023002"/>
    </source>
</evidence>
<evidence type="ECO:0000313" key="7">
    <source>
        <dbReference type="Proteomes" id="UP000016646"/>
    </source>
</evidence>
<dbReference type="SMART" id="SM00829">
    <property type="entry name" value="PKS_ER"/>
    <property type="match status" value="1"/>
</dbReference>
<keyword evidence="7" id="KW-1185">Reference proteome</keyword>
<comment type="cofactor">
    <cofactor evidence="4">
        <name>Zn(2+)</name>
        <dbReference type="ChEBI" id="CHEBI:29105"/>
    </cofactor>
</comment>
<dbReference type="SUPFAM" id="SSF50129">
    <property type="entry name" value="GroES-like"/>
    <property type="match status" value="1"/>
</dbReference>
<dbReference type="Gene3D" id="3.40.50.720">
    <property type="entry name" value="NAD(P)-binding Rossmann-like Domain"/>
    <property type="match status" value="1"/>
</dbReference>
<evidence type="ECO:0000259" key="5">
    <source>
        <dbReference type="SMART" id="SM00829"/>
    </source>
</evidence>
<dbReference type="EMBL" id="AVQI01000022">
    <property type="protein sequence ID" value="ERK04374.1"/>
    <property type="molecule type" value="Genomic_DNA"/>
</dbReference>
<keyword evidence="3" id="KW-0560">Oxidoreductase</keyword>
<reference evidence="6 7" key="1">
    <citation type="submission" date="2013-08" db="EMBL/GenBank/DDBJ databases">
        <authorList>
            <person name="Durkin A.S."/>
            <person name="Haft D.R."/>
            <person name="McCorrison J."/>
            <person name="Torralba M."/>
            <person name="Gillis M."/>
            <person name="Haft D.H."/>
            <person name="Methe B."/>
            <person name="Sutton G."/>
            <person name="Nelson K.E."/>
        </authorList>
    </citation>
    <scope>NUCLEOTIDE SEQUENCE [LARGE SCALE GENOMIC DNA]</scope>
    <source>
        <strain evidence="6 7">ATCC 35536</strain>
    </source>
</reference>
<dbReference type="Gene3D" id="3.90.180.10">
    <property type="entry name" value="Medium-chain alcohol dehydrogenases, catalytic domain"/>
    <property type="match status" value="1"/>
</dbReference>
<dbReference type="SUPFAM" id="SSF51735">
    <property type="entry name" value="NAD(P)-binding Rossmann-fold domains"/>
    <property type="match status" value="1"/>
</dbReference>
<dbReference type="InterPro" id="IPR013149">
    <property type="entry name" value="ADH-like_C"/>
</dbReference>
<dbReference type="Proteomes" id="UP000016646">
    <property type="component" value="Unassembled WGS sequence"/>
</dbReference>
<dbReference type="InterPro" id="IPR050129">
    <property type="entry name" value="Zn_alcohol_dh"/>
</dbReference>
<dbReference type="InterPro" id="IPR011032">
    <property type="entry name" value="GroES-like_sf"/>
</dbReference>
<dbReference type="Pfam" id="PF08240">
    <property type="entry name" value="ADH_N"/>
    <property type="match status" value="1"/>
</dbReference>
<comment type="caution">
    <text evidence="6">The sequence shown here is derived from an EMBL/GenBank/DDBJ whole genome shotgun (WGS) entry which is preliminary data.</text>
</comment>
<evidence type="ECO:0000256" key="4">
    <source>
        <dbReference type="RuleBase" id="RU361277"/>
    </source>
</evidence>
<dbReference type="CDD" id="cd08258">
    <property type="entry name" value="Zn_ADH4"/>
    <property type="match status" value="1"/>
</dbReference>
<accession>A0ABN0P8H8</accession>
<dbReference type="InterPro" id="IPR002328">
    <property type="entry name" value="ADH_Zn_CS"/>
</dbReference>
<evidence type="ECO:0000313" key="6">
    <source>
        <dbReference type="EMBL" id="ERK04374.1"/>
    </source>
</evidence>
<dbReference type="PANTHER" id="PTHR43401:SF2">
    <property type="entry name" value="L-THREONINE 3-DEHYDROGENASE"/>
    <property type="match status" value="1"/>
</dbReference>
<dbReference type="PROSITE" id="PS00059">
    <property type="entry name" value="ADH_ZINC"/>
    <property type="match status" value="1"/>
</dbReference>
<dbReference type="InterPro" id="IPR013154">
    <property type="entry name" value="ADH-like_N"/>
</dbReference>
<keyword evidence="1 4" id="KW-0479">Metal-binding</keyword>
<comment type="similarity">
    <text evidence="4">Belongs to the zinc-containing alcohol dehydrogenase family.</text>
</comment>
<dbReference type="InterPro" id="IPR020843">
    <property type="entry name" value="ER"/>
</dbReference>
<gene>
    <name evidence="6" type="ORF">HMPREF0860_1677</name>
</gene>
<name>A0ABN0P8H8_TRESO</name>
<evidence type="ECO:0000256" key="2">
    <source>
        <dbReference type="ARBA" id="ARBA00022833"/>
    </source>
</evidence>
<protein>
    <submittedName>
        <fullName evidence="6">Chlorophyll synthesis pathway protein BchC</fullName>
    </submittedName>
</protein>
<dbReference type="Pfam" id="PF00107">
    <property type="entry name" value="ADH_zinc_N"/>
    <property type="match status" value="1"/>
</dbReference>
<keyword evidence="2 4" id="KW-0862">Zinc</keyword>